<sequence>MSSLKASSSRSSLSSSPSNSAYYVPPSPPTSSLGSSASSSKVSLEMADEENVTITASASKKLGKRKSQDEDLRILAISTHITELSYNISDIQTRIFEIQELRHKSQLPGDNTNTTNIIDQSLMSLDERLDAVSKGIKSVNESLEPWLQSTATPTLAQNGDTKNENANAIILRKHATLMQDWDAVQDESEVLREELKEDKWLTVFRTVTDQADGMMSSLEKAVNRCQEFIWQVHRRGADDSLAVSQRSDKPTASINIDVYNSLLDSYEAKKKHYMPATSKVLSIIDKGVRDRVTKNGETLRRHAESAQRWKNLRDRISRTDAEMESVRRLLLNSDSAPSEGGSSTSGHTTHSRGGYLATPPSASRASRAPSSSSITGSISPLRRFARKITGSSKQSPSTPVTPLNVEKTLRAPASEPIKVIRRQRTSIFGVRGNQPATPSTPDRPNHKHSHSLTPDPSPRIAKIVETPCSTIKATNSSSSSKQRWNSSTKIESEEKGATVKGTPQKRPPSATGYYARTSSDEIPPVPPLGASYRRSLSRASMSSSRPWSPMNTSYSTSQSSYPPLPTFRPPSRAQTPSNNAGRATPGPSATTPKPRPNTPSHIPAPAKWRSFSSSQSETWDDDLSATRSQRAFSPTFSASGASNSSPGRAYPRPPSRSMIPVPSLHLSSASRPGSAMSRYDDPSTASPFRSSAMRAQTPEATLRARAQQVPVYQSPAPRGGPRASAPVKAPPSSFRDGSNSSRTPSRPGSRNGAYTPTFDQGPVHEYVPANTKDPLDIEVAVIANSIPHGLLVERVDPPLRSAPKEGEEVKAQYAFSNSLARKLVTCKLTTLTRSGKSGDTTTKKVMCRVGGGWQDLQLYILNRQAGM</sequence>
<protein>
    <submittedName>
        <fullName evidence="1">Uncharacterized protein</fullName>
    </submittedName>
</protein>
<name>A0ACB7J2N0_PLECO</name>
<dbReference type="Proteomes" id="UP000824881">
    <property type="component" value="Unassembled WGS sequence"/>
</dbReference>
<proteinExistence type="predicted"/>
<reference evidence="1 2" key="1">
    <citation type="journal article" date="2021" name="Appl. Environ. Microbiol.">
        <title>Genetic linkage and physical mapping for an oyster mushroom Pleurotus cornucopiae and QTL analysis for the trait cap color.</title>
        <authorList>
            <person name="Zhang Y."/>
            <person name="Gao W."/>
            <person name="Sonnenberg A."/>
            <person name="Chen Q."/>
            <person name="Zhang J."/>
            <person name="Huang C."/>
        </authorList>
    </citation>
    <scope>NUCLEOTIDE SEQUENCE [LARGE SCALE GENOMIC DNA]</scope>
    <source>
        <strain evidence="1">CCMSSC00406</strain>
    </source>
</reference>
<gene>
    <name evidence="1" type="ORF">CCMSSC00406_0010022</name>
</gene>
<comment type="caution">
    <text evidence="1">The sequence shown here is derived from an EMBL/GenBank/DDBJ whole genome shotgun (WGS) entry which is preliminary data.</text>
</comment>
<accession>A0ACB7J2N0</accession>
<evidence type="ECO:0000313" key="1">
    <source>
        <dbReference type="EMBL" id="KAG9224088.1"/>
    </source>
</evidence>
<organism evidence="1 2">
    <name type="scientific">Pleurotus cornucopiae</name>
    <name type="common">Cornucopia mushroom</name>
    <dbReference type="NCBI Taxonomy" id="5321"/>
    <lineage>
        <taxon>Eukaryota</taxon>
        <taxon>Fungi</taxon>
        <taxon>Dikarya</taxon>
        <taxon>Basidiomycota</taxon>
        <taxon>Agaricomycotina</taxon>
        <taxon>Agaricomycetes</taxon>
        <taxon>Agaricomycetidae</taxon>
        <taxon>Agaricales</taxon>
        <taxon>Pleurotineae</taxon>
        <taxon>Pleurotaceae</taxon>
        <taxon>Pleurotus</taxon>
    </lineage>
</organism>
<keyword evidence="2" id="KW-1185">Reference proteome</keyword>
<evidence type="ECO:0000313" key="2">
    <source>
        <dbReference type="Proteomes" id="UP000824881"/>
    </source>
</evidence>
<dbReference type="EMBL" id="WQMT02000004">
    <property type="protein sequence ID" value="KAG9224088.1"/>
    <property type="molecule type" value="Genomic_DNA"/>
</dbReference>